<accession>A0A0E0D5Y0</accession>
<organism evidence="1">
    <name type="scientific">Oryza meridionalis</name>
    <dbReference type="NCBI Taxonomy" id="40149"/>
    <lineage>
        <taxon>Eukaryota</taxon>
        <taxon>Viridiplantae</taxon>
        <taxon>Streptophyta</taxon>
        <taxon>Embryophyta</taxon>
        <taxon>Tracheophyta</taxon>
        <taxon>Spermatophyta</taxon>
        <taxon>Magnoliopsida</taxon>
        <taxon>Liliopsida</taxon>
        <taxon>Poales</taxon>
        <taxon>Poaceae</taxon>
        <taxon>BOP clade</taxon>
        <taxon>Oryzoideae</taxon>
        <taxon>Oryzeae</taxon>
        <taxon>Oryzinae</taxon>
        <taxon>Oryza</taxon>
    </lineage>
</organism>
<dbReference type="Proteomes" id="UP000008021">
    <property type="component" value="Chromosome 3"/>
</dbReference>
<dbReference type="EnsemblPlants" id="OMERI03G29290.1">
    <property type="protein sequence ID" value="OMERI03G29290.1"/>
    <property type="gene ID" value="OMERI03G29290"/>
</dbReference>
<dbReference type="AlphaFoldDB" id="A0A0E0D5Y0"/>
<dbReference type="HOGENOM" id="CLU_2240897_0_0_1"/>
<name>A0A0E0D5Y0_9ORYZ</name>
<reference evidence="1" key="1">
    <citation type="submission" date="2015-04" db="UniProtKB">
        <authorList>
            <consortium name="EnsemblPlants"/>
        </authorList>
    </citation>
    <scope>IDENTIFICATION</scope>
</reference>
<dbReference type="Gramene" id="OMERI03G29290.1">
    <property type="protein sequence ID" value="OMERI03G29290.1"/>
    <property type="gene ID" value="OMERI03G29290"/>
</dbReference>
<sequence length="105" mass="10874">MSPPAAALHRSLPSLARWCFPLPPDQLLGLHPKKPRLFPAAAALHYGLPPLPPRWFPPSAGAQPGTAPDGAGVVCPFAGPVVPHAALVASLLPAREMEATADVPN</sequence>
<evidence type="ECO:0000313" key="1">
    <source>
        <dbReference type="EnsemblPlants" id="OMERI03G29290.1"/>
    </source>
</evidence>
<proteinExistence type="predicted"/>
<reference evidence="1" key="2">
    <citation type="submission" date="2018-05" db="EMBL/GenBank/DDBJ databases">
        <title>OmerRS3 (Oryza meridionalis Reference Sequence Version 3).</title>
        <authorList>
            <person name="Zhang J."/>
            <person name="Kudrna D."/>
            <person name="Lee S."/>
            <person name="Talag J."/>
            <person name="Welchert J."/>
            <person name="Wing R.A."/>
        </authorList>
    </citation>
    <scope>NUCLEOTIDE SEQUENCE [LARGE SCALE GENOMIC DNA]</scope>
    <source>
        <strain evidence="1">cv. OR44</strain>
    </source>
</reference>
<keyword evidence="2" id="KW-1185">Reference proteome</keyword>
<evidence type="ECO:0000313" key="2">
    <source>
        <dbReference type="Proteomes" id="UP000008021"/>
    </source>
</evidence>
<protein>
    <submittedName>
        <fullName evidence="1">Uncharacterized protein</fullName>
    </submittedName>
</protein>